<name>A0A158M6Z2_9BORD</name>
<reference evidence="3 4" key="1">
    <citation type="submission" date="2014-03" db="EMBL/GenBank/DDBJ databases">
        <title>Genome sequence of Bordetella holmseii.</title>
        <authorList>
            <person name="Harvill E."/>
            <person name="Goodfield L.L."/>
            <person name="Ivanov Y."/>
            <person name="Meyer J.A."/>
            <person name="Newth C."/>
            <person name="Cassiday P."/>
            <person name="Tondella M.L."/>
            <person name="Liao P."/>
            <person name="Zimmerman J."/>
            <person name="Meert K."/>
            <person name="Wessel D."/>
            <person name="Berger J."/>
            <person name="Dean J.M."/>
            <person name="Holubkov R."/>
            <person name="Burr J."/>
            <person name="Liu T."/>
            <person name="Brinkac L.M."/>
            <person name="Sanka R."/>
            <person name="Kim M."/>
            <person name="Losada L."/>
        </authorList>
    </citation>
    <scope>NUCLEOTIDE SEQUENCE [LARGE SCALE GENOMIC DNA]</scope>
    <source>
        <strain evidence="3 4">CDC-H585-BH</strain>
    </source>
</reference>
<dbReference type="InterPro" id="IPR024744">
    <property type="entry name" value="CSS-motif_dom"/>
</dbReference>
<organism evidence="3 4">
    <name type="scientific">Bordetella holmesii CDC-H585-BH</name>
    <dbReference type="NCBI Taxonomy" id="1331206"/>
    <lineage>
        <taxon>Bacteria</taxon>
        <taxon>Pseudomonadati</taxon>
        <taxon>Pseudomonadota</taxon>
        <taxon>Betaproteobacteria</taxon>
        <taxon>Burkholderiales</taxon>
        <taxon>Alcaligenaceae</taxon>
        <taxon>Bordetella</taxon>
    </lineage>
</organism>
<sequence length="236" mass="25978">MQKSDLIGGSGRHWRYISLAIALLLPLVACVVLTWMNAQRLSRTQAQTEAGIMRVQVERILREAWLGIDAMVPLLQVGCDQARPVLSRTMSTRPYFRSLTLFDGRQAYCSSLPSLPGGHSREWPWAIPPGRWLRLVNGSPFVLERPALLAGTAGPGERHAIAVIDSQYLQDLLDSVAALSNHRIELKIDGGMTLASCPARDLIYEPRAYGAQSASVSFMSQNVPVDIRIFSPASQV</sequence>
<dbReference type="Proteomes" id="UP000026682">
    <property type="component" value="Unassembled WGS sequence"/>
</dbReference>
<keyword evidence="1" id="KW-0812">Transmembrane</keyword>
<evidence type="ECO:0000313" key="3">
    <source>
        <dbReference type="EMBL" id="KAK96773.1"/>
    </source>
</evidence>
<evidence type="ECO:0000256" key="1">
    <source>
        <dbReference type="SAM" id="Phobius"/>
    </source>
</evidence>
<keyword evidence="3" id="KW-0808">Transferase</keyword>
<dbReference type="PATRIC" id="fig|1331206.3.peg.822"/>
<comment type="caution">
    <text evidence="3">The sequence shown here is derived from an EMBL/GenBank/DDBJ whole genome shotgun (WGS) entry which is preliminary data.</text>
</comment>
<feature type="domain" description="Putative cyclic diguanylate phosphodiesterase CSS motif-containing" evidence="2">
    <location>
        <begin position="44"/>
        <end position="234"/>
    </location>
</feature>
<dbReference type="GO" id="GO:0016740">
    <property type="term" value="F:transferase activity"/>
    <property type="evidence" value="ECO:0007669"/>
    <property type="project" value="UniProtKB-KW"/>
</dbReference>
<proteinExistence type="predicted"/>
<dbReference type="RefSeq" id="WP_050450776.1">
    <property type="nucleotide sequence ID" value="NZ_JFZZ01000035.1"/>
</dbReference>
<keyword evidence="1" id="KW-1133">Transmembrane helix</keyword>
<gene>
    <name evidence="3" type="ORF">L497_1299</name>
</gene>
<feature type="transmembrane region" description="Helical" evidence="1">
    <location>
        <begin position="16"/>
        <end position="36"/>
    </location>
</feature>
<protein>
    <submittedName>
        <fullName evidence="3">Putative N-acetyltransferase YedL</fullName>
    </submittedName>
</protein>
<accession>A0A158M6Z2</accession>
<dbReference type="EMBL" id="JFZZ01000035">
    <property type="protein sequence ID" value="KAK96773.1"/>
    <property type="molecule type" value="Genomic_DNA"/>
</dbReference>
<dbReference type="Pfam" id="PF12792">
    <property type="entry name" value="CSS-motif"/>
    <property type="match status" value="1"/>
</dbReference>
<evidence type="ECO:0000259" key="2">
    <source>
        <dbReference type="Pfam" id="PF12792"/>
    </source>
</evidence>
<dbReference type="AlphaFoldDB" id="A0A158M6Z2"/>
<keyword evidence="1" id="KW-0472">Membrane</keyword>
<evidence type="ECO:0000313" key="4">
    <source>
        <dbReference type="Proteomes" id="UP000026682"/>
    </source>
</evidence>